<evidence type="ECO:0000259" key="1">
    <source>
        <dbReference type="Pfam" id="PF01968"/>
    </source>
</evidence>
<feature type="domain" description="Hydantoinase A/oxoprolinase" evidence="1">
    <location>
        <begin position="187"/>
        <end position="263"/>
    </location>
</feature>
<dbReference type="PANTHER" id="PTHR11365">
    <property type="entry name" value="5-OXOPROLINASE RELATED"/>
    <property type="match status" value="1"/>
</dbReference>
<dbReference type="InterPro" id="IPR045079">
    <property type="entry name" value="Oxoprolinase-like"/>
</dbReference>
<accession>A0A1X2FG87</accession>
<reference evidence="3 4" key="1">
    <citation type="submission" date="2016-01" db="EMBL/GenBank/DDBJ databases">
        <title>The new phylogeny of the genus Mycobacterium.</title>
        <authorList>
            <person name="Tarcisio F."/>
            <person name="Conor M."/>
            <person name="Antonella G."/>
            <person name="Elisabetta G."/>
            <person name="Giulia F.S."/>
            <person name="Sara T."/>
            <person name="Anna F."/>
            <person name="Clotilde B."/>
            <person name="Roberto B."/>
            <person name="Veronica D.S."/>
            <person name="Fabio R."/>
            <person name="Monica P."/>
            <person name="Olivier J."/>
            <person name="Enrico T."/>
            <person name="Nicola S."/>
        </authorList>
    </citation>
    <scope>NUCLEOTIDE SEQUENCE [LARGE SCALE GENOMIC DNA]</scope>
    <source>
        <strain evidence="3 4">ATCC 700010</strain>
    </source>
</reference>
<dbReference type="Proteomes" id="UP000193964">
    <property type="component" value="Unassembled WGS sequence"/>
</dbReference>
<evidence type="ECO:0000259" key="2">
    <source>
        <dbReference type="Pfam" id="PF05378"/>
    </source>
</evidence>
<protein>
    <recommendedName>
        <fullName evidence="5">Hydantoinase/oxoprolinase</fullName>
    </recommendedName>
</protein>
<gene>
    <name evidence="3" type="ORF">AWC31_17210</name>
</gene>
<dbReference type="GO" id="GO:0016787">
    <property type="term" value="F:hydrolase activity"/>
    <property type="evidence" value="ECO:0007669"/>
    <property type="project" value="InterPro"/>
</dbReference>
<dbReference type="InterPro" id="IPR008040">
    <property type="entry name" value="Hydant_A_N"/>
</dbReference>
<sequence>MGIHIGDSTLSAALIDTSLRVATSFSVPRSGTLAESLDALVTNGPSRIDLTDIAYVGIVVNVGREAIEHQDLAKVGALRISAPASISVPPAATWPAELAASVAVESAVIGGGHDYTGGELADLDLAAVRSFAFRCRGAVDAIAVTGLCSTVNSDHEQRAAAIIRSVLGHRIPVTLAHEIGGVGLLQRENGAILNAALVRSFTRALRACSDKLTRRGLTGEILIAQNDGTLLSLAEAARRPIFTLESGTPHAMRGAAHLSNTTNAIVAHAEPTMIRFGALVDGYPLESTLPTDIVGIRTHCRMPDLITIRAGRASPLGPDVLSESEQRWCVSAAERLAGPHRDMPLLGVGDSANLLERIGGAAREVAVVEHAAAAAAVGAAVADVSGSIDRTCDYENQSREKLLAESIEAATLAAVRSGADIRHIRIDSVRETPLGYSPGRGARIRVRAVGPVLDLQSR</sequence>
<evidence type="ECO:0000313" key="4">
    <source>
        <dbReference type="Proteomes" id="UP000193964"/>
    </source>
</evidence>
<comment type="caution">
    <text evidence="3">The sequence shown here is derived from an EMBL/GenBank/DDBJ whole genome shotgun (WGS) entry which is preliminary data.</text>
</comment>
<proteinExistence type="predicted"/>
<dbReference type="AlphaFoldDB" id="A0A1X2FG87"/>
<name>A0A1X2FG87_9MYCO</name>
<dbReference type="InterPro" id="IPR002821">
    <property type="entry name" value="Hydantoinase_A"/>
</dbReference>
<organism evidence="3 4">
    <name type="scientific">Mycolicibacterium wolinskyi</name>
    <dbReference type="NCBI Taxonomy" id="59750"/>
    <lineage>
        <taxon>Bacteria</taxon>
        <taxon>Bacillati</taxon>
        <taxon>Actinomycetota</taxon>
        <taxon>Actinomycetes</taxon>
        <taxon>Mycobacteriales</taxon>
        <taxon>Mycobacteriaceae</taxon>
        <taxon>Mycolicibacterium</taxon>
    </lineage>
</organism>
<feature type="domain" description="Hydantoinase/oxoprolinase N-terminal" evidence="2">
    <location>
        <begin position="105"/>
        <end position="166"/>
    </location>
</feature>
<dbReference type="EMBL" id="LQQA01000007">
    <property type="protein sequence ID" value="ORX17446.1"/>
    <property type="molecule type" value="Genomic_DNA"/>
</dbReference>
<dbReference type="Pfam" id="PF01968">
    <property type="entry name" value="Hydantoinase_A"/>
    <property type="match status" value="1"/>
</dbReference>
<dbReference type="Pfam" id="PF05378">
    <property type="entry name" value="Hydant_A_N"/>
    <property type="match status" value="1"/>
</dbReference>
<evidence type="ECO:0000313" key="3">
    <source>
        <dbReference type="EMBL" id="ORX17446.1"/>
    </source>
</evidence>
<dbReference type="PANTHER" id="PTHR11365:SF10">
    <property type="entry name" value="HYDANTOINASE_OXOPROLINASE"/>
    <property type="match status" value="1"/>
</dbReference>
<evidence type="ECO:0008006" key="5">
    <source>
        <dbReference type="Google" id="ProtNLM"/>
    </source>
</evidence>